<dbReference type="Pfam" id="PF00149">
    <property type="entry name" value="Metallophos"/>
    <property type="match status" value="1"/>
</dbReference>
<dbReference type="EMBL" id="KZ678151">
    <property type="protein sequence ID" value="PSN60067.1"/>
    <property type="molecule type" value="Genomic_DNA"/>
</dbReference>
<evidence type="ECO:0000259" key="1">
    <source>
        <dbReference type="Pfam" id="PF00149"/>
    </source>
</evidence>
<name>A0A2T2N3P3_CORCC</name>
<gene>
    <name evidence="2" type="ORF">BS50DRAFT_626344</name>
</gene>
<dbReference type="AlphaFoldDB" id="A0A2T2N3P3"/>
<dbReference type="PANTHER" id="PTHR37844:SF2">
    <property type="entry name" value="SER_THR PROTEIN PHOSPHATASE SUPERFAMILY (AFU_ORTHOLOGUE AFUA_1G14840)"/>
    <property type="match status" value="1"/>
</dbReference>
<evidence type="ECO:0000313" key="3">
    <source>
        <dbReference type="Proteomes" id="UP000240883"/>
    </source>
</evidence>
<dbReference type="Gene3D" id="3.60.21.10">
    <property type="match status" value="1"/>
</dbReference>
<keyword evidence="3" id="KW-1185">Reference proteome</keyword>
<proteinExistence type="predicted"/>
<protein>
    <submittedName>
        <fullName evidence="2">Ser/Thr protein phosphatase-like protein superfamily</fullName>
    </submittedName>
</protein>
<dbReference type="InterPro" id="IPR004843">
    <property type="entry name" value="Calcineurin-like_PHP"/>
</dbReference>
<dbReference type="PANTHER" id="PTHR37844">
    <property type="entry name" value="SER/THR PROTEIN PHOSPHATASE SUPERFAMILY (AFU_ORTHOLOGUE AFUA_1G14840)"/>
    <property type="match status" value="1"/>
</dbReference>
<dbReference type="Proteomes" id="UP000240883">
    <property type="component" value="Unassembled WGS sequence"/>
</dbReference>
<feature type="domain" description="Calcineurin-like phosphoesterase" evidence="1">
    <location>
        <begin position="19"/>
        <end position="241"/>
    </location>
</feature>
<reference evidence="2 3" key="1">
    <citation type="journal article" date="2018" name="Front. Microbiol.">
        <title>Genome-Wide Analysis of Corynespora cassiicola Leaf Fall Disease Putative Effectors.</title>
        <authorList>
            <person name="Lopez D."/>
            <person name="Ribeiro S."/>
            <person name="Label P."/>
            <person name="Fumanal B."/>
            <person name="Venisse J.S."/>
            <person name="Kohler A."/>
            <person name="de Oliveira R.R."/>
            <person name="Labutti K."/>
            <person name="Lipzen A."/>
            <person name="Lail K."/>
            <person name="Bauer D."/>
            <person name="Ohm R.A."/>
            <person name="Barry K.W."/>
            <person name="Spatafora J."/>
            <person name="Grigoriev I.V."/>
            <person name="Martin F.M."/>
            <person name="Pujade-Renaud V."/>
        </authorList>
    </citation>
    <scope>NUCLEOTIDE SEQUENCE [LARGE SCALE GENOMIC DNA]</scope>
    <source>
        <strain evidence="2 3">Philippines</strain>
    </source>
</reference>
<dbReference type="InterPro" id="IPR029052">
    <property type="entry name" value="Metallo-depent_PP-like"/>
</dbReference>
<accession>A0A2T2N3P3</accession>
<dbReference type="SUPFAM" id="SSF56300">
    <property type="entry name" value="Metallo-dependent phosphatases"/>
    <property type="match status" value="1"/>
</dbReference>
<dbReference type="GO" id="GO:0016787">
    <property type="term" value="F:hydrolase activity"/>
    <property type="evidence" value="ECO:0007669"/>
    <property type="project" value="InterPro"/>
</dbReference>
<sequence length="289" mass="32732">MHGSRSIFSGQSSRTTFQIMSDLHLEVGQQYSTFNIDTFADYLILAGDVGRLVDYESLLGFLKTQTDQFKRVFYVLGNHEFYGGTYDAGLQTAARLEKEPSLNGRLVLLHRTRHEVPESNISILGCTLWSSIHSSAAEIVRSKVKDHRNIQNWTIEQHNANFAFDEEWLRNEVEAIRNENSEMDDPKTTRAILVITHHAPSVEGTSSPRHSNNPWTCAFASDVISKGEWPGVKSWVFGHTHYTTEFEKDGINVVSNQRGYVIRESGGDYVGIEKNQVHSFDPKKVLVMP</sequence>
<organism evidence="2 3">
    <name type="scientific">Corynespora cassiicola Philippines</name>
    <dbReference type="NCBI Taxonomy" id="1448308"/>
    <lineage>
        <taxon>Eukaryota</taxon>
        <taxon>Fungi</taxon>
        <taxon>Dikarya</taxon>
        <taxon>Ascomycota</taxon>
        <taxon>Pezizomycotina</taxon>
        <taxon>Dothideomycetes</taxon>
        <taxon>Pleosporomycetidae</taxon>
        <taxon>Pleosporales</taxon>
        <taxon>Corynesporascaceae</taxon>
        <taxon>Corynespora</taxon>
    </lineage>
</organism>
<evidence type="ECO:0000313" key="2">
    <source>
        <dbReference type="EMBL" id="PSN60067.1"/>
    </source>
</evidence>
<dbReference type="OrthoDB" id="550558at2759"/>